<feature type="compositionally biased region" description="Basic and acidic residues" evidence="1">
    <location>
        <begin position="112"/>
        <end position="125"/>
    </location>
</feature>
<organism evidence="2 3">
    <name type="scientific">Mycena metata</name>
    <dbReference type="NCBI Taxonomy" id="1033252"/>
    <lineage>
        <taxon>Eukaryota</taxon>
        <taxon>Fungi</taxon>
        <taxon>Dikarya</taxon>
        <taxon>Basidiomycota</taxon>
        <taxon>Agaricomycotina</taxon>
        <taxon>Agaricomycetes</taxon>
        <taxon>Agaricomycetidae</taxon>
        <taxon>Agaricales</taxon>
        <taxon>Marasmiineae</taxon>
        <taxon>Mycenaceae</taxon>
        <taxon>Mycena</taxon>
    </lineage>
</organism>
<evidence type="ECO:0000313" key="2">
    <source>
        <dbReference type="EMBL" id="KAJ7765616.1"/>
    </source>
</evidence>
<dbReference type="AlphaFoldDB" id="A0AAD7JIN0"/>
<dbReference type="Proteomes" id="UP001215598">
    <property type="component" value="Unassembled WGS sequence"/>
</dbReference>
<feature type="region of interest" description="Disordered" evidence="1">
    <location>
        <begin position="1"/>
        <end position="39"/>
    </location>
</feature>
<gene>
    <name evidence="2" type="ORF">B0H16DRAFT_1523666</name>
</gene>
<name>A0AAD7JIN0_9AGAR</name>
<protein>
    <submittedName>
        <fullName evidence="2">Uncharacterized protein</fullName>
    </submittedName>
</protein>
<proteinExistence type="predicted"/>
<evidence type="ECO:0000313" key="3">
    <source>
        <dbReference type="Proteomes" id="UP001215598"/>
    </source>
</evidence>
<evidence type="ECO:0000256" key="1">
    <source>
        <dbReference type="SAM" id="MobiDB-lite"/>
    </source>
</evidence>
<accession>A0AAD7JIN0</accession>
<feature type="region of interest" description="Disordered" evidence="1">
    <location>
        <begin position="112"/>
        <end position="200"/>
    </location>
</feature>
<reference evidence="2" key="1">
    <citation type="submission" date="2023-03" db="EMBL/GenBank/DDBJ databases">
        <title>Massive genome expansion in bonnet fungi (Mycena s.s.) driven by repeated elements and novel gene families across ecological guilds.</title>
        <authorList>
            <consortium name="Lawrence Berkeley National Laboratory"/>
            <person name="Harder C.B."/>
            <person name="Miyauchi S."/>
            <person name="Viragh M."/>
            <person name="Kuo A."/>
            <person name="Thoen E."/>
            <person name="Andreopoulos B."/>
            <person name="Lu D."/>
            <person name="Skrede I."/>
            <person name="Drula E."/>
            <person name="Henrissat B."/>
            <person name="Morin E."/>
            <person name="Kohler A."/>
            <person name="Barry K."/>
            <person name="LaButti K."/>
            <person name="Morin E."/>
            <person name="Salamov A."/>
            <person name="Lipzen A."/>
            <person name="Mereny Z."/>
            <person name="Hegedus B."/>
            <person name="Baldrian P."/>
            <person name="Stursova M."/>
            <person name="Weitz H."/>
            <person name="Taylor A."/>
            <person name="Grigoriev I.V."/>
            <person name="Nagy L.G."/>
            <person name="Martin F."/>
            <person name="Kauserud H."/>
        </authorList>
    </citation>
    <scope>NUCLEOTIDE SEQUENCE</scope>
    <source>
        <strain evidence="2">CBHHK182m</strain>
    </source>
</reference>
<keyword evidence="3" id="KW-1185">Reference proteome</keyword>
<comment type="caution">
    <text evidence="2">The sequence shown here is derived from an EMBL/GenBank/DDBJ whole genome shotgun (WGS) entry which is preliminary data.</text>
</comment>
<dbReference type="EMBL" id="JARKIB010000025">
    <property type="protein sequence ID" value="KAJ7765616.1"/>
    <property type="molecule type" value="Genomic_DNA"/>
</dbReference>
<sequence>MEHQTLTPSSWHSTSRVASFGSSGAITSRGSQLPPSSPRTLSRISMELRQLDESELRSELDAVQRQVEEWWEAKRVNGPQGDISPADRELFMRQGFLEGAVLGHRHARSLYETRRRANAHPRRETSAPPSSRRVRTPRLNIQPDARTSHRSFSDKPLPPLPLADSIPTPSVDGLHRMSTQAGNTPPTPVFHSTEYPPTYS</sequence>